<sequence>MFPSVVKLFTFAGLHAKHQQELENLTLTIQPTKTLKLFTLAVMQYVRRSISYLLSHSGRLMLLSSIVILAGVLLVTIDGPREKHVDEVLHCIQFGFWWVALGAASSIGLEFGPPLSSHGTQIPLSSILRQVQLEAILWDLGTALGELPPYFISRAAKISGGKVNAIEEIDASPTKDNGFMRARLVQIKHWFLSHAQYLNFFTILVLASVPNPLFDLAGIMCGQFGIPFWEFFLATVIGKALIKSHIQTVFIISMCNNQLLDWIENELIRMLSFLPGFDSILPNLVAKLHIMKDKYLATKPHVPLNVEVTKWDFSISFIWNTVVWFMLIDFFFQIVNATAQRYLKKQQEDIAFLMNKSSKHSDDTDISSR</sequence>
<evidence type="ECO:0000313" key="3">
    <source>
        <dbReference type="Proteomes" id="UP000834106"/>
    </source>
</evidence>
<name>A0AAD2DSG5_9LAMI</name>
<keyword evidence="1" id="KW-0812">Transmembrane</keyword>
<keyword evidence="1" id="KW-1133">Transmembrane helix</keyword>
<evidence type="ECO:0000313" key="2">
    <source>
        <dbReference type="EMBL" id="CAI9762160.1"/>
    </source>
</evidence>
<protein>
    <recommendedName>
        <fullName evidence="4">Vacuole membrane protein KMS1</fullName>
    </recommendedName>
</protein>
<dbReference type="AlphaFoldDB" id="A0AAD2DSG5"/>
<gene>
    <name evidence="2" type="ORF">FPE_LOCUS9590</name>
</gene>
<keyword evidence="3" id="KW-1185">Reference proteome</keyword>
<feature type="transmembrane region" description="Helical" evidence="1">
    <location>
        <begin position="313"/>
        <end position="335"/>
    </location>
</feature>
<feature type="transmembrane region" description="Helical" evidence="1">
    <location>
        <begin position="60"/>
        <end position="77"/>
    </location>
</feature>
<evidence type="ECO:0008006" key="4">
    <source>
        <dbReference type="Google" id="ProtNLM"/>
    </source>
</evidence>
<keyword evidence="1" id="KW-0472">Membrane</keyword>
<proteinExistence type="predicted"/>
<organism evidence="2 3">
    <name type="scientific">Fraxinus pennsylvanica</name>
    <dbReference type="NCBI Taxonomy" id="56036"/>
    <lineage>
        <taxon>Eukaryota</taxon>
        <taxon>Viridiplantae</taxon>
        <taxon>Streptophyta</taxon>
        <taxon>Embryophyta</taxon>
        <taxon>Tracheophyta</taxon>
        <taxon>Spermatophyta</taxon>
        <taxon>Magnoliopsida</taxon>
        <taxon>eudicotyledons</taxon>
        <taxon>Gunneridae</taxon>
        <taxon>Pentapetalae</taxon>
        <taxon>asterids</taxon>
        <taxon>lamiids</taxon>
        <taxon>Lamiales</taxon>
        <taxon>Oleaceae</taxon>
        <taxon>Oleeae</taxon>
        <taxon>Fraxinus</taxon>
    </lineage>
</organism>
<dbReference type="Proteomes" id="UP000834106">
    <property type="component" value="Chromosome 5"/>
</dbReference>
<reference evidence="2" key="1">
    <citation type="submission" date="2023-05" db="EMBL/GenBank/DDBJ databases">
        <authorList>
            <person name="Huff M."/>
        </authorList>
    </citation>
    <scope>NUCLEOTIDE SEQUENCE</scope>
</reference>
<accession>A0AAD2DSG5</accession>
<dbReference type="EMBL" id="OU503040">
    <property type="protein sequence ID" value="CAI9762160.1"/>
    <property type="molecule type" value="Genomic_DNA"/>
</dbReference>
<evidence type="ECO:0000256" key="1">
    <source>
        <dbReference type="SAM" id="Phobius"/>
    </source>
</evidence>
<feature type="transmembrane region" description="Helical" evidence="1">
    <location>
        <begin position="190"/>
        <end position="209"/>
    </location>
</feature>